<dbReference type="GO" id="GO:0046872">
    <property type="term" value="F:metal ion binding"/>
    <property type="evidence" value="ECO:0007669"/>
    <property type="project" value="InterPro"/>
</dbReference>
<name>A0A9D1ILI7_9FIRM</name>
<comment type="caution">
    <text evidence="3">The sequence shown here is derived from an EMBL/GenBank/DDBJ whole genome shotgun (WGS) entry which is preliminary data.</text>
</comment>
<sequence>MVEDSVFSIANITGDISSPNLKGIAYFKPFKDGTMVEVEVSGLPGYKNYALFPIHVHDGKDCNLSNEGTFDNVLGHYNPTDEEHPYHAGDMPVLFSNNGYAYMKFYTTRFKAYEVENKLVIIHEAVTDENAKTFGRKIGCGVIKKYKI</sequence>
<gene>
    <name evidence="3" type="ORF">IAB68_00895</name>
</gene>
<comment type="similarity">
    <text evidence="1">Belongs to the Cu-Zn superoxide dismutase family.</text>
</comment>
<dbReference type="SUPFAM" id="SSF49329">
    <property type="entry name" value="Cu,Zn superoxide dismutase-like"/>
    <property type="match status" value="1"/>
</dbReference>
<dbReference type="Proteomes" id="UP000824074">
    <property type="component" value="Unassembled WGS sequence"/>
</dbReference>
<reference evidence="3" key="2">
    <citation type="journal article" date="2021" name="PeerJ">
        <title>Extensive microbial diversity within the chicken gut microbiome revealed by metagenomics and culture.</title>
        <authorList>
            <person name="Gilroy R."/>
            <person name="Ravi A."/>
            <person name="Getino M."/>
            <person name="Pursley I."/>
            <person name="Horton D.L."/>
            <person name="Alikhan N.F."/>
            <person name="Baker D."/>
            <person name="Gharbi K."/>
            <person name="Hall N."/>
            <person name="Watson M."/>
            <person name="Adriaenssens E.M."/>
            <person name="Foster-Nyarko E."/>
            <person name="Jarju S."/>
            <person name="Secka A."/>
            <person name="Antonio M."/>
            <person name="Oren A."/>
            <person name="Chaudhuri R.R."/>
            <person name="La Ragione R."/>
            <person name="Hildebrand F."/>
            <person name="Pallen M.J."/>
        </authorList>
    </citation>
    <scope>NUCLEOTIDE SEQUENCE</scope>
    <source>
        <strain evidence="3">CHK193-30670</strain>
    </source>
</reference>
<evidence type="ECO:0000259" key="2">
    <source>
        <dbReference type="Pfam" id="PF00080"/>
    </source>
</evidence>
<dbReference type="InterPro" id="IPR001424">
    <property type="entry name" value="SOD_Cu_Zn_dom"/>
</dbReference>
<dbReference type="InterPro" id="IPR036423">
    <property type="entry name" value="SOD-like_Cu/Zn_dom_sf"/>
</dbReference>
<dbReference type="AlphaFoldDB" id="A0A9D1ILI7"/>
<accession>A0A9D1ILI7</accession>
<evidence type="ECO:0000313" key="3">
    <source>
        <dbReference type="EMBL" id="HIU39845.1"/>
    </source>
</evidence>
<dbReference type="EMBL" id="DVMT01000013">
    <property type="protein sequence ID" value="HIU39845.1"/>
    <property type="molecule type" value="Genomic_DNA"/>
</dbReference>
<dbReference type="GO" id="GO:0006801">
    <property type="term" value="P:superoxide metabolic process"/>
    <property type="evidence" value="ECO:0007669"/>
    <property type="project" value="InterPro"/>
</dbReference>
<reference evidence="3" key="1">
    <citation type="submission" date="2020-10" db="EMBL/GenBank/DDBJ databases">
        <authorList>
            <person name="Gilroy R."/>
        </authorList>
    </citation>
    <scope>NUCLEOTIDE SEQUENCE</scope>
    <source>
        <strain evidence="3">CHK193-30670</strain>
    </source>
</reference>
<proteinExistence type="inferred from homology"/>
<organism evidence="3 4">
    <name type="scientific">Candidatus Aphodocola excrementigallinarum</name>
    <dbReference type="NCBI Taxonomy" id="2840670"/>
    <lineage>
        <taxon>Bacteria</taxon>
        <taxon>Bacillati</taxon>
        <taxon>Bacillota</taxon>
        <taxon>Bacilli</taxon>
        <taxon>Candidatus Aphodocola</taxon>
    </lineage>
</organism>
<dbReference type="Pfam" id="PF00080">
    <property type="entry name" value="Sod_Cu"/>
    <property type="match status" value="1"/>
</dbReference>
<feature type="domain" description="Superoxide dismutase copper/zinc binding" evidence="2">
    <location>
        <begin position="22"/>
        <end position="143"/>
    </location>
</feature>
<evidence type="ECO:0000313" key="4">
    <source>
        <dbReference type="Proteomes" id="UP000824074"/>
    </source>
</evidence>
<dbReference type="Gene3D" id="2.60.40.200">
    <property type="entry name" value="Superoxide dismutase, copper/zinc binding domain"/>
    <property type="match status" value="1"/>
</dbReference>
<protein>
    <submittedName>
        <fullName evidence="3">Superoxide dismutase family protein</fullName>
    </submittedName>
</protein>
<evidence type="ECO:0000256" key="1">
    <source>
        <dbReference type="ARBA" id="ARBA00010457"/>
    </source>
</evidence>